<proteinExistence type="predicted"/>
<dbReference type="EMBL" id="NMWU01000005">
    <property type="protein sequence ID" value="PLS31808.1"/>
    <property type="molecule type" value="Genomic_DNA"/>
</dbReference>
<organism evidence="3 4">
    <name type="scientific">Bifidobacterium margollesii</name>
    <dbReference type="NCBI Taxonomy" id="2020964"/>
    <lineage>
        <taxon>Bacteria</taxon>
        <taxon>Bacillati</taxon>
        <taxon>Actinomycetota</taxon>
        <taxon>Actinomycetes</taxon>
        <taxon>Bifidobacteriales</taxon>
        <taxon>Bifidobacteriaceae</taxon>
        <taxon>Bifidobacterium</taxon>
    </lineage>
</organism>
<gene>
    <name evidence="3" type="ORF">Uis1B_0346</name>
</gene>
<keyword evidence="4" id="KW-1185">Reference proteome</keyword>
<dbReference type="AlphaFoldDB" id="A0A2N5JC79"/>
<protein>
    <recommendedName>
        <fullName evidence="2">Leucine rich repeat variant domain-containing protein</fullName>
    </recommendedName>
</protein>
<feature type="region of interest" description="Disordered" evidence="1">
    <location>
        <begin position="1"/>
        <end position="51"/>
    </location>
</feature>
<evidence type="ECO:0000313" key="4">
    <source>
        <dbReference type="Proteomes" id="UP000235050"/>
    </source>
</evidence>
<dbReference type="InterPro" id="IPR057893">
    <property type="entry name" value="LRV_2"/>
</dbReference>
<comment type="caution">
    <text evidence="3">The sequence shown here is derived from an EMBL/GenBank/DDBJ whole genome shotgun (WGS) entry which is preliminary data.</text>
</comment>
<evidence type="ECO:0000313" key="3">
    <source>
        <dbReference type="EMBL" id="PLS31808.1"/>
    </source>
</evidence>
<feature type="compositionally biased region" description="Basic and acidic residues" evidence="1">
    <location>
        <begin position="16"/>
        <end position="26"/>
    </location>
</feature>
<dbReference type="Proteomes" id="UP000235050">
    <property type="component" value="Unassembled WGS sequence"/>
</dbReference>
<name>A0A2N5JC79_9BIFI</name>
<feature type="domain" description="Leucine rich repeat variant" evidence="2">
    <location>
        <begin position="51"/>
        <end position="106"/>
    </location>
</feature>
<reference evidence="3 4" key="1">
    <citation type="submission" date="2017-07" db="EMBL/GenBank/DDBJ databases">
        <title>Bifidobacterium novel species.</title>
        <authorList>
            <person name="Lugli G.A."/>
            <person name="Milani C."/>
            <person name="Duranti S."/>
            <person name="Mangifesta M."/>
        </authorList>
    </citation>
    <scope>NUCLEOTIDE SEQUENCE [LARGE SCALE GENOMIC DNA]</scope>
    <source>
        <strain evidence="4">Uis1B</strain>
    </source>
</reference>
<dbReference type="Pfam" id="PF25591">
    <property type="entry name" value="LRV_2"/>
    <property type="match status" value="1"/>
</dbReference>
<evidence type="ECO:0000259" key="2">
    <source>
        <dbReference type="Pfam" id="PF25591"/>
    </source>
</evidence>
<evidence type="ECO:0000256" key="1">
    <source>
        <dbReference type="SAM" id="MobiDB-lite"/>
    </source>
</evidence>
<feature type="compositionally biased region" description="Basic residues" evidence="1">
    <location>
        <begin position="1"/>
        <end position="15"/>
    </location>
</feature>
<accession>A0A2N5JC79</accession>
<sequence>MRTTRARHKRHRRAHARDDPRHDERLTGIGKRPRAERQRVAAPPPPPLRLTVGVACDPSTEPDVLWHIAREAPELRMWLIANTAATPELLEFVAQAGGPGVKRAFDVLFESMEDDARTAAV</sequence>